<gene>
    <name evidence="7" type="ORF">SAMN04489732_11693</name>
</gene>
<organism evidence="7 8">
    <name type="scientific">Amycolatopsis saalfeldensis</name>
    <dbReference type="NCBI Taxonomy" id="394193"/>
    <lineage>
        <taxon>Bacteria</taxon>
        <taxon>Bacillati</taxon>
        <taxon>Actinomycetota</taxon>
        <taxon>Actinomycetes</taxon>
        <taxon>Pseudonocardiales</taxon>
        <taxon>Pseudonocardiaceae</taxon>
        <taxon>Amycolatopsis</taxon>
    </lineage>
</organism>
<feature type="domain" description="Reductase C-terminal" evidence="6">
    <location>
        <begin position="324"/>
        <end position="399"/>
    </location>
</feature>
<dbReference type="SUPFAM" id="SSF51905">
    <property type="entry name" value="FAD/NAD(P)-binding domain"/>
    <property type="match status" value="1"/>
</dbReference>
<dbReference type="InterPro" id="IPR028202">
    <property type="entry name" value="Reductase_C"/>
</dbReference>
<evidence type="ECO:0000313" key="7">
    <source>
        <dbReference type="EMBL" id="SEP51527.1"/>
    </source>
</evidence>
<keyword evidence="3" id="KW-0274">FAD</keyword>
<dbReference type="Pfam" id="PF14759">
    <property type="entry name" value="Reductase_C"/>
    <property type="match status" value="1"/>
</dbReference>
<dbReference type="GO" id="GO:0005737">
    <property type="term" value="C:cytoplasm"/>
    <property type="evidence" value="ECO:0007669"/>
    <property type="project" value="TreeGrafter"/>
</dbReference>
<reference evidence="7 8" key="1">
    <citation type="submission" date="2016-10" db="EMBL/GenBank/DDBJ databases">
        <authorList>
            <person name="de Groot N.N."/>
        </authorList>
    </citation>
    <scope>NUCLEOTIDE SEQUENCE [LARGE SCALE GENOMIC DNA]</scope>
    <source>
        <strain evidence="7 8">DSM 44993</strain>
    </source>
</reference>
<protein>
    <submittedName>
        <fullName evidence="7">Reductase C-terminal</fullName>
    </submittedName>
</protein>
<dbReference type="AlphaFoldDB" id="A0A1H8YHC3"/>
<evidence type="ECO:0000256" key="2">
    <source>
        <dbReference type="ARBA" id="ARBA00022630"/>
    </source>
</evidence>
<dbReference type="Pfam" id="PF07992">
    <property type="entry name" value="Pyr_redox_2"/>
    <property type="match status" value="1"/>
</dbReference>
<dbReference type="InterPro" id="IPR050446">
    <property type="entry name" value="FAD-oxidoreductase/Apoptosis"/>
</dbReference>
<dbReference type="PANTHER" id="PTHR43557">
    <property type="entry name" value="APOPTOSIS-INDUCING FACTOR 1"/>
    <property type="match status" value="1"/>
</dbReference>
<dbReference type="SUPFAM" id="SSF55424">
    <property type="entry name" value="FAD/NAD-linked reductases, dimerisation (C-terminal) domain"/>
    <property type="match status" value="1"/>
</dbReference>
<accession>A0A1H8YHC3</accession>
<keyword evidence="2" id="KW-0285">Flavoprotein</keyword>
<keyword evidence="8" id="KW-1185">Reference proteome</keyword>
<feature type="domain" description="FAD/NAD(P)-binding" evidence="5">
    <location>
        <begin position="6"/>
        <end position="305"/>
    </location>
</feature>
<evidence type="ECO:0000259" key="5">
    <source>
        <dbReference type="Pfam" id="PF07992"/>
    </source>
</evidence>
<proteinExistence type="predicted"/>
<sequence length="408" mass="43313">MSEPRKIVIIGAGLAGASAATALRERGYGGDVLLMGADPHRPYELPPLSKGVLLGNSDEPDWVHDEGYYAEHDIRLSSGVTATRLELGARLVLDDAGGEHLYDRLVLATGSRPRPLPVPGGDLPGLYTLRTLDDSLRLRAAFADAERVVVVGAGWIGTEAAAAARHHGADVTVVAPERLPLAHVVGAEVAGVFRDLHTENGVHWRLGEQVAEVLGDPGGVRGVRLAGGDEIVADVVLIAIGAAPRVELAHTAGLELSDDGGISVDAGLRTAAPDVYAIGDIAAHFHPRYGHRVRVEHWATARTQGAHVAANLLGENEPYLDLPYFFTDQYDLGCEYRGLADLDTDRLVVRGDLAARDFTAFWVTPDGEVSAAMNVNQWDDGDALQALVDSRARVSDQDLKSGSLAEIG</sequence>
<evidence type="ECO:0000259" key="6">
    <source>
        <dbReference type="Pfam" id="PF14759"/>
    </source>
</evidence>
<dbReference type="InterPro" id="IPR036188">
    <property type="entry name" value="FAD/NAD-bd_sf"/>
</dbReference>
<dbReference type="PRINTS" id="PR00368">
    <property type="entry name" value="FADPNR"/>
</dbReference>
<dbReference type="Gene3D" id="3.50.50.60">
    <property type="entry name" value="FAD/NAD(P)-binding domain"/>
    <property type="match status" value="2"/>
</dbReference>
<evidence type="ECO:0000256" key="1">
    <source>
        <dbReference type="ARBA" id="ARBA00001974"/>
    </source>
</evidence>
<comment type="cofactor">
    <cofactor evidence="1">
        <name>FAD</name>
        <dbReference type="ChEBI" id="CHEBI:57692"/>
    </cofactor>
</comment>
<keyword evidence="4" id="KW-0560">Oxidoreductase</keyword>
<dbReference type="STRING" id="394193.SAMN04489732_11693"/>
<dbReference type="PRINTS" id="PR00411">
    <property type="entry name" value="PNDRDTASEI"/>
</dbReference>
<evidence type="ECO:0000256" key="3">
    <source>
        <dbReference type="ARBA" id="ARBA00022827"/>
    </source>
</evidence>
<evidence type="ECO:0000256" key="4">
    <source>
        <dbReference type="ARBA" id="ARBA00023002"/>
    </source>
</evidence>
<dbReference type="InterPro" id="IPR023753">
    <property type="entry name" value="FAD/NAD-binding_dom"/>
</dbReference>
<dbReference type="InterPro" id="IPR016156">
    <property type="entry name" value="FAD/NAD-linked_Rdtase_dimer_sf"/>
</dbReference>
<dbReference type="EMBL" id="FOEF01000016">
    <property type="protein sequence ID" value="SEP51527.1"/>
    <property type="molecule type" value="Genomic_DNA"/>
</dbReference>
<name>A0A1H8YHC3_9PSEU</name>
<evidence type="ECO:0000313" key="8">
    <source>
        <dbReference type="Proteomes" id="UP000198582"/>
    </source>
</evidence>
<dbReference type="OrthoDB" id="4475657at2"/>
<dbReference type="PANTHER" id="PTHR43557:SF2">
    <property type="entry name" value="RIESKE DOMAIN-CONTAINING PROTEIN-RELATED"/>
    <property type="match status" value="1"/>
</dbReference>
<dbReference type="RefSeq" id="WP_091623748.1">
    <property type="nucleotide sequence ID" value="NZ_FOEF01000016.1"/>
</dbReference>
<dbReference type="Proteomes" id="UP000198582">
    <property type="component" value="Unassembled WGS sequence"/>
</dbReference>
<dbReference type="GO" id="GO:0016651">
    <property type="term" value="F:oxidoreductase activity, acting on NAD(P)H"/>
    <property type="evidence" value="ECO:0007669"/>
    <property type="project" value="TreeGrafter"/>
</dbReference>
<dbReference type="Gene3D" id="3.30.390.30">
    <property type="match status" value="1"/>
</dbReference>